<protein>
    <submittedName>
        <fullName evidence="2">RhuM family protein</fullName>
    </submittedName>
</protein>
<dbReference type="SUPFAM" id="SSF140931">
    <property type="entry name" value="Fic-like"/>
    <property type="match status" value="1"/>
</dbReference>
<proteinExistence type="predicted"/>
<dbReference type="PANTHER" id="PTHR35810:SF1">
    <property type="entry name" value="CYTOPLASMIC PROTEIN"/>
    <property type="match status" value="1"/>
</dbReference>
<dbReference type="InterPro" id="IPR011204">
    <property type="entry name" value="Virulence_RhuM-like"/>
</dbReference>
<comment type="caution">
    <text evidence="2">The sequence shown here is derived from an EMBL/GenBank/DDBJ whole genome shotgun (WGS) entry which is preliminary data.</text>
</comment>
<dbReference type="RefSeq" id="WP_377001029.1">
    <property type="nucleotide sequence ID" value="NZ_JBHSQE010000004.1"/>
</dbReference>
<dbReference type="PROSITE" id="PS51459">
    <property type="entry name" value="FIDO"/>
    <property type="match status" value="1"/>
</dbReference>
<reference evidence="3" key="1">
    <citation type="journal article" date="2019" name="Int. J. Syst. Evol. Microbiol.">
        <title>The Global Catalogue of Microorganisms (GCM) 10K type strain sequencing project: providing services to taxonomists for standard genome sequencing and annotation.</title>
        <authorList>
            <consortium name="The Broad Institute Genomics Platform"/>
            <consortium name="The Broad Institute Genome Sequencing Center for Infectious Disease"/>
            <person name="Wu L."/>
            <person name="Ma J."/>
        </authorList>
    </citation>
    <scope>NUCLEOTIDE SEQUENCE [LARGE SCALE GENOMIC DNA]</scope>
    <source>
        <strain evidence="3">CCUG 51943</strain>
    </source>
</reference>
<dbReference type="Pfam" id="PF13310">
    <property type="entry name" value="Virulence_RhuM"/>
    <property type="match status" value="1"/>
</dbReference>
<dbReference type="PANTHER" id="PTHR35810">
    <property type="entry name" value="CYTOPLASMIC PROTEIN-RELATED"/>
    <property type="match status" value="1"/>
</dbReference>
<dbReference type="InterPro" id="IPR003812">
    <property type="entry name" value="Fido"/>
</dbReference>
<feature type="domain" description="Fido" evidence="1">
    <location>
        <begin position="168"/>
        <end position="312"/>
    </location>
</feature>
<evidence type="ECO:0000259" key="1">
    <source>
        <dbReference type="PROSITE" id="PS51459"/>
    </source>
</evidence>
<accession>A0ABW1QB59</accession>
<dbReference type="Pfam" id="PF02661">
    <property type="entry name" value="Fic"/>
    <property type="match status" value="1"/>
</dbReference>
<name>A0ABW1QB59_9CORY</name>
<evidence type="ECO:0000313" key="3">
    <source>
        <dbReference type="Proteomes" id="UP001596244"/>
    </source>
</evidence>
<keyword evidence="3" id="KW-1185">Reference proteome</keyword>
<dbReference type="EMBL" id="JBHSQE010000004">
    <property type="protein sequence ID" value="MFC6146511.1"/>
    <property type="molecule type" value="Genomic_DNA"/>
</dbReference>
<dbReference type="Proteomes" id="UP001596244">
    <property type="component" value="Unassembled WGS sequence"/>
</dbReference>
<organism evidence="2 3">
    <name type="scientific">Corynebacterium nasicanis</name>
    <dbReference type="NCBI Taxonomy" id="1448267"/>
    <lineage>
        <taxon>Bacteria</taxon>
        <taxon>Bacillati</taxon>
        <taxon>Actinomycetota</taxon>
        <taxon>Actinomycetes</taxon>
        <taxon>Mycobacteriales</taxon>
        <taxon>Corynebacteriaceae</taxon>
        <taxon>Corynebacterium</taxon>
    </lineage>
</organism>
<evidence type="ECO:0000313" key="2">
    <source>
        <dbReference type="EMBL" id="MFC6146511.1"/>
    </source>
</evidence>
<dbReference type="InterPro" id="IPR053737">
    <property type="entry name" value="Type_II_TA_Toxin"/>
</dbReference>
<gene>
    <name evidence="2" type="primary">rhuM</name>
    <name evidence="2" type="ORF">ACFPUZ_06795</name>
</gene>
<sequence length="317" mass="35025">MTSPAGDIVLYESEDGAPALSVRLTDDTVWLTQAQLAELFQTSRTNIVEHIGNVYADGELERAATCRDFRQVRIEGKRQVNRAIPHYNLDVIISVGYRIKSQVATRFRIWATDRLREYLVQGYSINRQRLDELGAVVRILGRADDESVAGIADVIGHYLPGLHLLRDFDEGEIVSTPAALPEWTLTVDEARSVIAEVAASFPLDSLFGNEPGQGLEGITRGIYQTFGGEDLYPTVEEKAANLLYLVVKNHPLSDGNKRSAAALFVTFLARNGALFDEHGRPRLSNNALATITLMTAMSEPAEKDLIVALLIRMLTDD</sequence>
<dbReference type="Gene3D" id="1.20.120.1870">
    <property type="entry name" value="Fic/DOC protein, Fido domain"/>
    <property type="match status" value="1"/>
</dbReference>
<dbReference type="InterPro" id="IPR036597">
    <property type="entry name" value="Fido-like_dom_sf"/>
</dbReference>